<evidence type="ECO:0000259" key="3">
    <source>
        <dbReference type="PROSITE" id="PS50125"/>
    </source>
</evidence>
<name>A0A8J7Z3B9_9CYAN</name>
<dbReference type="GO" id="GO:0009190">
    <property type="term" value="P:cyclic nucleotide biosynthetic process"/>
    <property type="evidence" value="ECO:0007669"/>
    <property type="project" value="InterPro"/>
</dbReference>
<dbReference type="Gene3D" id="3.30.70.1230">
    <property type="entry name" value="Nucleotide cyclase"/>
    <property type="match status" value="1"/>
</dbReference>
<dbReference type="Pfam" id="PF05226">
    <property type="entry name" value="CHASE2"/>
    <property type="match status" value="1"/>
</dbReference>
<comment type="similarity">
    <text evidence="1">Belongs to the adenylyl cyclase class-3 family.</text>
</comment>
<evidence type="ECO:0000313" key="5">
    <source>
        <dbReference type="Proteomes" id="UP000646053"/>
    </source>
</evidence>
<evidence type="ECO:0000256" key="1">
    <source>
        <dbReference type="ARBA" id="ARBA00005381"/>
    </source>
</evidence>
<dbReference type="InterPro" id="IPR007890">
    <property type="entry name" value="CHASE2"/>
</dbReference>
<feature type="domain" description="Guanylate cyclase" evidence="3">
    <location>
        <begin position="473"/>
        <end position="605"/>
    </location>
</feature>
<dbReference type="RefSeq" id="WP_162421162.1">
    <property type="nucleotide sequence ID" value="NZ_WVIE01000001.1"/>
</dbReference>
<feature type="transmembrane region" description="Helical" evidence="2">
    <location>
        <begin position="12"/>
        <end position="31"/>
    </location>
</feature>
<comment type="caution">
    <text evidence="4">The sequence shown here is derived from an EMBL/GenBank/DDBJ whole genome shotgun (WGS) entry which is preliminary data.</text>
</comment>
<accession>A0A8J7Z3B9</accession>
<dbReference type="GO" id="GO:0004016">
    <property type="term" value="F:adenylate cyclase activity"/>
    <property type="evidence" value="ECO:0007669"/>
    <property type="project" value="UniProtKB-ARBA"/>
</dbReference>
<dbReference type="Proteomes" id="UP000646053">
    <property type="component" value="Unassembled WGS sequence"/>
</dbReference>
<dbReference type="GO" id="GO:0035556">
    <property type="term" value="P:intracellular signal transduction"/>
    <property type="evidence" value="ECO:0007669"/>
    <property type="project" value="InterPro"/>
</dbReference>
<gene>
    <name evidence="4" type="ORF">GS601_00340</name>
</gene>
<dbReference type="SMART" id="SM00044">
    <property type="entry name" value="CYCc"/>
    <property type="match status" value="1"/>
</dbReference>
<dbReference type="AlphaFoldDB" id="A0A8J7Z3B9"/>
<feature type="transmembrane region" description="Helical" evidence="2">
    <location>
        <begin position="343"/>
        <end position="367"/>
    </location>
</feature>
<dbReference type="InterPro" id="IPR050697">
    <property type="entry name" value="Adenylyl/Guanylyl_Cyclase_3/4"/>
</dbReference>
<organism evidence="4 5">
    <name type="scientific">Myxacorys almedinensis A</name>
    <dbReference type="NCBI Taxonomy" id="2690445"/>
    <lineage>
        <taxon>Bacteria</taxon>
        <taxon>Bacillati</taxon>
        <taxon>Cyanobacteriota</taxon>
        <taxon>Cyanophyceae</taxon>
        <taxon>Leptolyngbyales</taxon>
        <taxon>Leptolyngbyaceae</taxon>
        <taxon>Myxacorys</taxon>
        <taxon>Myxacorys almedinensis</taxon>
    </lineage>
</organism>
<reference evidence="4" key="1">
    <citation type="submission" date="2019-12" db="EMBL/GenBank/DDBJ databases">
        <title>High-Quality draft genome sequences of three cyanobacteria isolated from the limestone walls of the Old Cathedral of Coimbra.</title>
        <authorList>
            <person name="Tiago I."/>
            <person name="Soares F."/>
            <person name="Portugal A."/>
        </authorList>
    </citation>
    <scope>NUCLEOTIDE SEQUENCE</scope>
    <source>
        <strain evidence="4">A</strain>
    </source>
</reference>
<keyword evidence="2" id="KW-0472">Membrane</keyword>
<dbReference type="InterPro" id="IPR029787">
    <property type="entry name" value="Nucleotide_cyclase"/>
</dbReference>
<keyword evidence="2" id="KW-0812">Transmembrane</keyword>
<feature type="transmembrane region" description="Helical" evidence="2">
    <location>
        <begin position="415"/>
        <end position="434"/>
    </location>
</feature>
<evidence type="ECO:0000256" key="2">
    <source>
        <dbReference type="SAM" id="Phobius"/>
    </source>
</evidence>
<dbReference type="CDD" id="cd07302">
    <property type="entry name" value="CHD"/>
    <property type="match status" value="1"/>
</dbReference>
<proteinExistence type="inferred from homology"/>
<sequence>MLKNVKRIVWQWRGVLIAAPSVAGLVVLVRLTGMLQPLEWTSLDQYFRLRPEEPKDPRITIVGVTEADIQTYGFPLPDQTLATVLKKIKQQQPRAIGLDLYRDLPVGTGYADLTSLFKSTPNLVGIQKVVGRNGIGTVAPPPVLKKLGQVAANDLVLDGDGKLRRGLLSISDACKLPCGNAAEPDAARHEPQEHLSLAFALSLLYLQKEGIEPEATESGRIKLGQTELVPFEADDGGYVRAEAAGYQILLNYQGSDRFDVIPISQVLQDTVAPEKFRDRVVLIGSTAESLNDFFETPYSVRWQQLRHPTPGVELHGELVSQVLRSVLNQRPFLRTWSEGQEGMWIIGWAFVGALLVWQQRFALHCAAEKGTETMRDRLLTPHFQSLKILLSLLVASVGLFGLTYLAFLQSVWVPVVPPFLALTGSAIAVTAYLAQSAAELRKTLGRYLTNEVVSNLLETPEGLKLIGEKRKITILMCDIRGFTSISEQLPPEQVVLLLNMYLDIITKVIQQYNGTINDITGDGIVVFFGAPLQQDNDSHRAVACAIAMQLAMETVNQRSQALSLPTLEIGIGINTGEAVIGNIGSEELAKYTAIGSHVNLAARIESFTVGGQLLISQTTYDEVQSVVQLSGQTQAFLKGVSQAVPLYDVSGIGEPYSVFLPEERDVVVVLKDAIALEYEILEGKHLAGERISGMLTKLSSKGAEIDGMKSPPPLSNLKLRVFFGSEVMDDIYAKAITKDAESETSFQIRFTTLPKKVEEAFQTLRGDRRARK</sequence>
<dbReference type="PANTHER" id="PTHR43081:SF1">
    <property type="entry name" value="ADENYLATE CYCLASE, TERMINAL-DIFFERENTIATION SPECIFIC"/>
    <property type="match status" value="1"/>
</dbReference>
<keyword evidence="2" id="KW-1133">Transmembrane helix</keyword>
<protein>
    <submittedName>
        <fullName evidence="4">CHASE2 domain-containing protein</fullName>
    </submittedName>
</protein>
<dbReference type="SMART" id="SM01080">
    <property type="entry name" value="CHASE2"/>
    <property type="match status" value="1"/>
</dbReference>
<dbReference type="EMBL" id="WVIE01000001">
    <property type="protein sequence ID" value="NDJ15748.1"/>
    <property type="molecule type" value="Genomic_DNA"/>
</dbReference>
<dbReference type="SUPFAM" id="SSF55073">
    <property type="entry name" value="Nucleotide cyclase"/>
    <property type="match status" value="1"/>
</dbReference>
<dbReference type="InterPro" id="IPR001054">
    <property type="entry name" value="A/G_cyclase"/>
</dbReference>
<feature type="transmembrane region" description="Helical" evidence="2">
    <location>
        <begin position="388"/>
        <end position="409"/>
    </location>
</feature>
<evidence type="ECO:0000313" key="4">
    <source>
        <dbReference type="EMBL" id="NDJ15748.1"/>
    </source>
</evidence>
<dbReference type="PROSITE" id="PS50125">
    <property type="entry name" value="GUANYLATE_CYCLASE_2"/>
    <property type="match status" value="1"/>
</dbReference>
<keyword evidence="5" id="KW-1185">Reference proteome</keyword>
<dbReference type="PANTHER" id="PTHR43081">
    <property type="entry name" value="ADENYLATE CYCLASE, TERMINAL-DIFFERENTIATION SPECIFIC-RELATED"/>
    <property type="match status" value="1"/>
</dbReference>
<dbReference type="Pfam" id="PF00211">
    <property type="entry name" value="Guanylate_cyc"/>
    <property type="match status" value="1"/>
</dbReference>